<dbReference type="Pfam" id="PF13432">
    <property type="entry name" value="TPR_16"/>
    <property type="match status" value="1"/>
</dbReference>
<evidence type="ECO:0000256" key="4">
    <source>
        <dbReference type="SAM" id="SignalP"/>
    </source>
</evidence>
<dbReference type="PANTHER" id="PTHR44858:SF1">
    <property type="entry name" value="UDP-N-ACETYLGLUCOSAMINE--PEPTIDE N-ACETYLGLUCOSAMINYLTRANSFERASE SPINDLY-RELATED"/>
    <property type="match status" value="1"/>
</dbReference>
<dbReference type="Gene3D" id="1.25.40.10">
    <property type="entry name" value="Tetratricopeptide repeat domain"/>
    <property type="match status" value="2"/>
</dbReference>
<evidence type="ECO:0000313" key="5">
    <source>
        <dbReference type="EMBL" id="MFD2892483.1"/>
    </source>
</evidence>
<dbReference type="SUPFAM" id="SSF48452">
    <property type="entry name" value="TPR-like"/>
    <property type="match status" value="2"/>
</dbReference>
<dbReference type="InterPro" id="IPR050498">
    <property type="entry name" value="Ycf3"/>
</dbReference>
<dbReference type="EMBL" id="JBHUPC010000013">
    <property type="protein sequence ID" value="MFD2892483.1"/>
    <property type="molecule type" value="Genomic_DNA"/>
</dbReference>
<keyword evidence="4" id="KW-0732">Signal</keyword>
<accession>A0ABW5YPE5</accession>
<dbReference type="Pfam" id="PF13181">
    <property type="entry name" value="TPR_8"/>
    <property type="match status" value="1"/>
</dbReference>
<organism evidence="5 6">
    <name type="scientific">Flavobacterium chuncheonense</name>
    <dbReference type="NCBI Taxonomy" id="2026653"/>
    <lineage>
        <taxon>Bacteria</taxon>
        <taxon>Pseudomonadati</taxon>
        <taxon>Bacteroidota</taxon>
        <taxon>Flavobacteriia</taxon>
        <taxon>Flavobacteriales</taxon>
        <taxon>Flavobacteriaceae</taxon>
        <taxon>Flavobacterium</taxon>
    </lineage>
</organism>
<gene>
    <name evidence="5" type="ORF">ACFS5J_10720</name>
</gene>
<dbReference type="Proteomes" id="UP001597534">
    <property type="component" value="Unassembled WGS sequence"/>
</dbReference>
<feature type="repeat" description="TPR" evidence="3">
    <location>
        <begin position="284"/>
        <end position="317"/>
    </location>
</feature>
<dbReference type="RefSeq" id="WP_379812151.1">
    <property type="nucleotide sequence ID" value="NZ_JBHUPC010000013.1"/>
</dbReference>
<keyword evidence="2 3" id="KW-0802">TPR repeat</keyword>
<name>A0ABW5YPE5_9FLAO</name>
<dbReference type="Pfam" id="PF12895">
    <property type="entry name" value="ANAPC3"/>
    <property type="match status" value="1"/>
</dbReference>
<feature type="chain" id="PRO_5045655419" evidence="4">
    <location>
        <begin position="18"/>
        <end position="374"/>
    </location>
</feature>
<feature type="repeat" description="TPR" evidence="3">
    <location>
        <begin position="180"/>
        <end position="213"/>
    </location>
</feature>
<dbReference type="InterPro" id="IPR011990">
    <property type="entry name" value="TPR-like_helical_dom_sf"/>
</dbReference>
<proteinExistence type="predicted"/>
<feature type="repeat" description="TPR" evidence="3">
    <location>
        <begin position="79"/>
        <end position="112"/>
    </location>
</feature>
<dbReference type="SMART" id="SM00028">
    <property type="entry name" value="TPR"/>
    <property type="match status" value="7"/>
</dbReference>
<evidence type="ECO:0000256" key="1">
    <source>
        <dbReference type="ARBA" id="ARBA00022737"/>
    </source>
</evidence>
<reference evidence="6" key="1">
    <citation type="journal article" date="2019" name="Int. J. Syst. Evol. Microbiol.">
        <title>The Global Catalogue of Microorganisms (GCM) 10K type strain sequencing project: providing services to taxonomists for standard genome sequencing and annotation.</title>
        <authorList>
            <consortium name="The Broad Institute Genomics Platform"/>
            <consortium name="The Broad Institute Genome Sequencing Center for Infectious Disease"/>
            <person name="Wu L."/>
            <person name="Ma J."/>
        </authorList>
    </citation>
    <scope>NUCLEOTIDE SEQUENCE [LARGE SCALE GENOMIC DNA]</scope>
    <source>
        <strain evidence="6">KCTC 22671</strain>
    </source>
</reference>
<sequence>MRKILLLIFLYSICIKAQNMKLADSLMSIGQFSKAIVVYEKEGHYSKYFNIAKAYEAKGNSAEALKNYNNYLKNDTLNLQVNYNYGLLLLELSKNKEAQRVFQKLVQSNPNELYYYYLGLAFEKENDVMNSVVNFLHSAKIDSLYFKSNYKLAVYHTNGKNYKEALKITNRFLVKNASNIEMLKLRAQVYYFQSDFQNAIIDFNKLLSLNQTDTFILEKLANSYYGNKEYKEAITIYNSLIENATEENANYFYNRGKAYGFLEKTKAAEADIKKAIELKTFTFENEYFYLGYFYQKEHNLDRALYYYKKAIKQDKNHIEANYQVIAISDYKGDNPEKIIKDYENYLAQFKNLPEEKRFYIENRIKQLKRKLHME</sequence>
<keyword evidence="6" id="KW-1185">Reference proteome</keyword>
<protein>
    <submittedName>
        <fullName evidence="5">Tetratricopeptide repeat protein</fullName>
    </submittedName>
</protein>
<keyword evidence="1" id="KW-0677">Repeat</keyword>
<dbReference type="PANTHER" id="PTHR44858">
    <property type="entry name" value="TETRATRICOPEPTIDE REPEAT PROTEIN 6"/>
    <property type="match status" value="1"/>
</dbReference>
<evidence type="ECO:0000313" key="6">
    <source>
        <dbReference type="Proteomes" id="UP001597534"/>
    </source>
</evidence>
<dbReference type="PROSITE" id="PS50005">
    <property type="entry name" value="TPR"/>
    <property type="match status" value="3"/>
</dbReference>
<evidence type="ECO:0000256" key="2">
    <source>
        <dbReference type="ARBA" id="ARBA00022803"/>
    </source>
</evidence>
<comment type="caution">
    <text evidence="5">The sequence shown here is derived from an EMBL/GenBank/DDBJ whole genome shotgun (WGS) entry which is preliminary data.</text>
</comment>
<dbReference type="InterPro" id="IPR019734">
    <property type="entry name" value="TPR_rpt"/>
</dbReference>
<feature type="signal peptide" evidence="4">
    <location>
        <begin position="1"/>
        <end position="17"/>
    </location>
</feature>
<evidence type="ECO:0000256" key="3">
    <source>
        <dbReference type="PROSITE-ProRule" id="PRU00339"/>
    </source>
</evidence>